<dbReference type="InterPro" id="IPR000999">
    <property type="entry name" value="RNase_III_dom"/>
</dbReference>
<dbReference type="EMBL" id="SPNW01000011">
    <property type="protein sequence ID" value="TIA91617.1"/>
    <property type="molecule type" value="Genomic_DNA"/>
</dbReference>
<comment type="caution">
    <text evidence="4">The sequence shown here is derived from an EMBL/GenBank/DDBJ whole genome shotgun (WGS) entry which is preliminary data.</text>
</comment>
<dbReference type="PANTHER" id="PTHR14950">
    <property type="entry name" value="DICER-RELATED"/>
    <property type="match status" value="1"/>
</dbReference>
<dbReference type="Gene3D" id="1.10.1520.10">
    <property type="entry name" value="Ribonuclease III domain"/>
    <property type="match status" value="1"/>
</dbReference>
<feature type="compositionally biased region" description="Basic and acidic residues" evidence="2">
    <location>
        <begin position="489"/>
        <end position="512"/>
    </location>
</feature>
<dbReference type="OrthoDB" id="2392202at2759"/>
<dbReference type="SUPFAM" id="SSF69065">
    <property type="entry name" value="RNase III domain-like"/>
    <property type="match status" value="1"/>
</dbReference>
<dbReference type="PROSITE" id="PS50142">
    <property type="entry name" value="RNASE_3_2"/>
    <property type="match status" value="1"/>
</dbReference>
<feature type="compositionally biased region" description="Basic and acidic residues" evidence="2">
    <location>
        <begin position="468"/>
        <end position="481"/>
    </location>
</feature>
<feature type="domain" description="RNase III" evidence="3">
    <location>
        <begin position="299"/>
        <end position="413"/>
    </location>
</feature>
<organism evidence="4 5">
    <name type="scientific">Wallemia hederae</name>
    <dbReference type="NCBI Taxonomy" id="1540922"/>
    <lineage>
        <taxon>Eukaryota</taxon>
        <taxon>Fungi</taxon>
        <taxon>Dikarya</taxon>
        <taxon>Basidiomycota</taxon>
        <taxon>Wallemiomycotina</taxon>
        <taxon>Wallemiomycetes</taxon>
        <taxon>Wallemiales</taxon>
        <taxon>Wallemiaceae</taxon>
        <taxon>Wallemia</taxon>
    </lineage>
</organism>
<evidence type="ECO:0000313" key="4">
    <source>
        <dbReference type="EMBL" id="TIA91617.1"/>
    </source>
</evidence>
<name>A0A4T0FS37_9BASI</name>
<gene>
    <name evidence="4" type="ORF">E3P99_01025</name>
</gene>
<proteinExistence type="predicted"/>
<dbReference type="Proteomes" id="UP000310189">
    <property type="component" value="Unassembled WGS sequence"/>
</dbReference>
<dbReference type="InterPro" id="IPR036389">
    <property type="entry name" value="RNase_III_sf"/>
</dbReference>
<dbReference type="GO" id="GO:0004525">
    <property type="term" value="F:ribonuclease III activity"/>
    <property type="evidence" value="ECO:0007669"/>
    <property type="project" value="InterPro"/>
</dbReference>
<evidence type="ECO:0000256" key="2">
    <source>
        <dbReference type="SAM" id="MobiDB-lite"/>
    </source>
</evidence>
<dbReference type="Pfam" id="PF00636">
    <property type="entry name" value="Ribonuclease_3"/>
    <property type="match status" value="1"/>
</dbReference>
<feature type="compositionally biased region" description="Basic residues" evidence="2">
    <location>
        <begin position="449"/>
        <end position="465"/>
    </location>
</feature>
<feature type="region of interest" description="Disordered" evidence="2">
    <location>
        <begin position="444"/>
        <end position="520"/>
    </location>
</feature>
<dbReference type="AlphaFoldDB" id="A0A4T0FS37"/>
<evidence type="ECO:0000313" key="5">
    <source>
        <dbReference type="Proteomes" id="UP000310189"/>
    </source>
</evidence>
<evidence type="ECO:0000256" key="1">
    <source>
        <dbReference type="ARBA" id="ARBA00022801"/>
    </source>
</evidence>
<protein>
    <recommendedName>
        <fullName evidence="3">RNase III domain-containing protein</fullName>
    </recommendedName>
</protein>
<keyword evidence="1" id="KW-0378">Hydrolase</keyword>
<dbReference type="CDD" id="cd00593">
    <property type="entry name" value="RIBOc"/>
    <property type="match status" value="1"/>
</dbReference>
<accession>A0A4T0FS37</accession>
<sequence>MSAETDFDNEPLVLPPLSAAIVVRCLEQDEWLVKIGVGLLDAFLLDYISTEHPNSNIAAVYRRLKSTALLASLLDSLGVSEIQTSKRKQRALHALVAHLPASPPTYTANSFIGAIYRELSHDRLTQWLKDLFRTKLDIALSDVASRKPLEVVSIHDSDSDYQIVEDNDSGSNSDDIVQMAEESLADLSVRDDDDDVYDMSIVEEMTTEKKAQLAADATAAALIPLPLSLQDLQNDKDDIYCNERNQFLRVLRSKSVDLKKPGRPMSVYGLDINHNLEFYICIRQMPPFPVDYPPPLPELSDKGLFEALTTKGFYPQKHEKIYDNERLEFLGDTVLSTIVTNAIFDKYPMFQPNDLSELKRRLVNNKFISFFSDLYGLTFKLRIKGTIRDDDDGFKKRADTFEAYIGAYYREKDYSNTNKWLIELLEPFIVQRAGYSIVYDERVNEQTSKSKKQKQSSKTKRHKQPSKLNEHKLINRLKPNEQKQINRLKTNEHKQPSKSNEHKLINRLKPNENKLINRLK</sequence>
<reference evidence="4 5" key="1">
    <citation type="submission" date="2019-03" db="EMBL/GenBank/DDBJ databases">
        <title>Sequencing 23 genomes of Wallemia ichthyophaga.</title>
        <authorList>
            <person name="Gostincar C."/>
        </authorList>
    </citation>
    <scope>NUCLEOTIDE SEQUENCE [LARGE SCALE GENOMIC DNA]</scope>
    <source>
        <strain evidence="4 5">EXF-5753</strain>
    </source>
</reference>
<keyword evidence="5" id="KW-1185">Reference proteome</keyword>
<dbReference type="SMART" id="SM00535">
    <property type="entry name" value="RIBOc"/>
    <property type="match status" value="1"/>
</dbReference>
<evidence type="ECO:0000259" key="3">
    <source>
        <dbReference type="PROSITE" id="PS50142"/>
    </source>
</evidence>
<dbReference type="GO" id="GO:0006396">
    <property type="term" value="P:RNA processing"/>
    <property type="evidence" value="ECO:0007669"/>
    <property type="project" value="InterPro"/>
</dbReference>
<dbReference type="PANTHER" id="PTHR14950:SF37">
    <property type="entry name" value="ENDORIBONUCLEASE DICER"/>
    <property type="match status" value="1"/>
</dbReference>